<gene>
    <name evidence="6" type="ORF">C6P40_000081</name>
</gene>
<keyword evidence="5" id="KW-0949">S-adenosyl-L-methionine</keyword>
<organism evidence="6 7">
    <name type="scientific">Pichia californica</name>
    <dbReference type="NCBI Taxonomy" id="460514"/>
    <lineage>
        <taxon>Eukaryota</taxon>
        <taxon>Fungi</taxon>
        <taxon>Dikarya</taxon>
        <taxon>Ascomycota</taxon>
        <taxon>Saccharomycotina</taxon>
        <taxon>Pichiomycetes</taxon>
        <taxon>Pichiales</taxon>
        <taxon>Pichiaceae</taxon>
        <taxon>Pichia</taxon>
    </lineage>
</organism>
<comment type="similarity">
    <text evidence="1">Belongs to the carnosine N-methyltransferase family.</text>
</comment>
<dbReference type="SMART" id="SM01296">
    <property type="entry name" value="N2227"/>
    <property type="match status" value="1"/>
</dbReference>
<keyword evidence="7" id="KW-1185">Reference proteome</keyword>
<comment type="caution">
    <text evidence="6">The sequence shown here is derived from an EMBL/GenBank/DDBJ whole genome shotgun (WGS) entry which is preliminary data.</text>
</comment>
<keyword evidence="4" id="KW-0808">Transferase</keyword>
<protein>
    <recommendedName>
        <fullName evidence="2">carnosine N-methyltransferase</fullName>
        <ecNumber evidence="2">2.1.1.22</ecNumber>
    </recommendedName>
</protein>
<reference evidence="6" key="1">
    <citation type="submission" date="2020-11" db="EMBL/GenBank/DDBJ databases">
        <title>Kefir isolates.</title>
        <authorList>
            <person name="Marcisauskas S."/>
            <person name="Kim Y."/>
            <person name="Blasche S."/>
        </authorList>
    </citation>
    <scope>NUCLEOTIDE SEQUENCE</scope>
    <source>
        <strain evidence="6">Olga-1</strain>
    </source>
</reference>
<evidence type="ECO:0000256" key="3">
    <source>
        <dbReference type="ARBA" id="ARBA00022603"/>
    </source>
</evidence>
<evidence type="ECO:0000256" key="1">
    <source>
        <dbReference type="ARBA" id="ARBA00010086"/>
    </source>
</evidence>
<dbReference type="PANTHER" id="PTHR12303:SF6">
    <property type="entry name" value="CARNOSINE N-METHYLTRANSFERASE"/>
    <property type="match status" value="1"/>
</dbReference>
<dbReference type="Pfam" id="PF07942">
    <property type="entry name" value="CARME"/>
    <property type="match status" value="1"/>
</dbReference>
<dbReference type="PANTHER" id="PTHR12303">
    <property type="entry name" value="CARNOSINE N-METHYLTRANSFERASE"/>
    <property type="match status" value="1"/>
</dbReference>
<evidence type="ECO:0000313" key="6">
    <source>
        <dbReference type="EMBL" id="KAG0691034.1"/>
    </source>
</evidence>
<dbReference type="Proteomes" id="UP000697127">
    <property type="component" value="Unassembled WGS sequence"/>
</dbReference>
<dbReference type="GO" id="GO:0030735">
    <property type="term" value="F:carnosine N-methyltransferase activity"/>
    <property type="evidence" value="ECO:0007669"/>
    <property type="project" value="UniProtKB-EC"/>
</dbReference>
<accession>A0A9P6WPW1</accession>
<sequence length="412" mass="48045">MEENINNEATTELTEEDAMRIILNSLVHYRAWARDNLLTPKATKYDMLTDEEKKLFHWFPNYLKKLEHSIDINSRYFEMVAESMGPFWGVGNPDTEYNKSNTDFPNLINLMNQFVREWSSDGMVERDISFGRILKYAEKYFPNIEFRPDIEVLVPGSGLGRLVVEFSKLGFKTQGTEISYFMLFNSHFLLNRAFVSNNFVLCPFIHKSSNNLKSNFQCRQIYFPDFNAEEIYQLEKDYPSIKSDDLMSMIAGDFDDLYGPPGVAKKGQTTMDDPNAMAFREGNVGRFKIIATSFFIDTATNIIDYIKAIKHSLSDDGYWINFGPLLWHHEHSEKFYDTDWKRPTGEIVKVRMPAQGLEISMEDLIDLIEEMGFQFIEHESGIKSSYGSDSRSMSEWNYKCEFWICKKKHQNN</sequence>
<proteinExistence type="inferred from homology"/>
<name>A0A9P6WPW1_9ASCO</name>
<dbReference type="SUPFAM" id="SSF53335">
    <property type="entry name" value="S-adenosyl-L-methionine-dependent methyltransferases"/>
    <property type="match status" value="1"/>
</dbReference>
<evidence type="ECO:0000256" key="4">
    <source>
        <dbReference type="ARBA" id="ARBA00022679"/>
    </source>
</evidence>
<dbReference type="Gene3D" id="3.40.50.150">
    <property type="entry name" value="Vaccinia Virus protein VP39"/>
    <property type="match status" value="1"/>
</dbReference>
<dbReference type="InterPro" id="IPR012901">
    <property type="entry name" value="CARME"/>
</dbReference>
<evidence type="ECO:0000256" key="5">
    <source>
        <dbReference type="ARBA" id="ARBA00022691"/>
    </source>
</evidence>
<dbReference type="EMBL" id="PUHW01000010">
    <property type="protein sequence ID" value="KAG0691034.1"/>
    <property type="molecule type" value="Genomic_DNA"/>
</dbReference>
<dbReference type="InterPro" id="IPR029063">
    <property type="entry name" value="SAM-dependent_MTases_sf"/>
</dbReference>
<evidence type="ECO:0000313" key="7">
    <source>
        <dbReference type="Proteomes" id="UP000697127"/>
    </source>
</evidence>
<dbReference type="GO" id="GO:0032259">
    <property type="term" value="P:methylation"/>
    <property type="evidence" value="ECO:0007669"/>
    <property type="project" value="UniProtKB-KW"/>
</dbReference>
<evidence type="ECO:0000256" key="2">
    <source>
        <dbReference type="ARBA" id="ARBA00012003"/>
    </source>
</evidence>
<keyword evidence="3" id="KW-0489">Methyltransferase</keyword>
<dbReference type="AlphaFoldDB" id="A0A9P6WPW1"/>
<dbReference type="EC" id="2.1.1.22" evidence="2"/>